<evidence type="ECO:0000256" key="7">
    <source>
        <dbReference type="ARBA" id="ARBA00023136"/>
    </source>
</evidence>
<dbReference type="InterPro" id="IPR004241">
    <property type="entry name" value="Atg8-like"/>
</dbReference>
<dbReference type="AlphaFoldDB" id="A0A9J5Y0R9"/>
<dbReference type="FunFam" id="3.10.20.90:FF:000010">
    <property type="entry name" value="Autophagy-related protein"/>
    <property type="match status" value="1"/>
</dbReference>
<keyword evidence="7" id="KW-0472">Membrane</keyword>
<organism evidence="14 15">
    <name type="scientific">Solanum commersonii</name>
    <name type="common">Commerson's wild potato</name>
    <name type="synonym">Commerson's nightshade</name>
    <dbReference type="NCBI Taxonomy" id="4109"/>
    <lineage>
        <taxon>Eukaryota</taxon>
        <taxon>Viridiplantae</taxon>
        <taxon>Streptophyta</taxon>
        <taxon>Embryophyta</taxon>
        <taxon>Tracheophyta</taxon>
        <taxon>Spermatophyta</taxon>
        <taxon>Magnoliopsida</taxon>
        <taxon>eudicotyledons</taxon>
        <taxon>Gunneridae</taxon>
        <taxon>Pentapetalae</taxon>
        <taxon>asterids</taxon>
        <taxon>lamiids</taxon>
        <taxon>Solanales</taxon>
        <taxon>Solanaceae</taxon>
        <taxon>Solanoideae</taxon>
        <taxon>Solaneae</taxon>
        <taxon>Solanum</taxon>
    </lineage>
</organism>
<dbReference type="Proteomes" id="UP000824120">
    <property type="component" value="Chromosome 8"/>
</dbReference>
<keyword evidence="8" id="KW-0963">Cytoplasm</keyword>
<dbReference type="GO" id="GO:0005856">
    <property type="term" value="C:cytoskeleton"/>
    <property type="evidence" value="ECO:0007669"/>
    <property type="project" value="UniProtKB-SubCell"/>
</dbReference>
<dbReference type="EMBL" id="JACXVP010000008">
    <property type="protein sequence ID" value="KAG5592940.1"/>
    <property type="molecule type" value="Genomic_DNA"/>
</dbReference>
<keyword evidence="6 13" id="KW-0072">Autophagy</keyword>
<reference evidence="14 15" key="1">
    <citation type="submission" date="2020-09" db="EMBL/GenBank/DDBJ databases">
        <title>De no assembly of potato wild relative species, Solanum commersonii.</title>
        <authorList>
            <person name="Cho K."/>
        </authorList>
    </citation>
    <scope>NUCLEOTIDE SEQUENCE [LARGE SCALE GENOMIC DNA]</scope>
    <source>
        <strain evidence="14">LZ3.2</strain>
        <tissue evidence="14">Leaf</tissue>
    </source>
</reference>
<dbReference type="Gene3D" id="3.10.20.90">
    <property type="entry name" value="Phosphatidylinositol 3-kinase Catalytic Subunit, Chain A, domain 1"/>
    <property type="match status" value="1"/>
</dbReference>
<evidence type="ECO:0000256" key="1">
    <source>
        <dbReference type="ARBA" id="ARBA00004245"/>
    </source>
</evidence>
<dbReference type="InterPro" id="IPR029071">
    <property type="entry name" value="Ubiquitin-like_domsf"/>
</dbReference>
<evidence type="ECO:0000256" key="5">
    <source>
        <dbReference type="ARBA" id="ARBA00022786"/>
    </source>
</evidence>
<dbReference type="GO" id="GO:0031410">
    <property type="term" value="C:cytoplasmic vesicle"/>
    <property type="evidence" value="ECO:0007669"/>
    <property type="project" value="UniProtKB-KW"/>
</dbReference>
<keyword evidence="10" id="KW-0968">Cytoplasmic vesicle</keyword>
<dbReference type="CDD" id="cd16128">
    <property type="entry name" value="Ubl_ATG8"/>
    <property type="match status" value="1"/>
</dbReference>
<feature type="lipid moiety-binding region" description="Phosphatidylserine amidated glycine; alternate" evidence="12">
    <location>
        <position position="123"/>
    </location>
</feature>
<proteinExistence type="inferred from homology"/>
<name>A0A9J5Y0R9_SOLCO</name>
<evidence type="ECO:0000313" key="14">
    <source>
        <dbReference type="EMBL" id="KAG5592940.1"/>
    </source>
</evidence>
<evidence type="ECO:0000256" key="3">
    <source>
        <dbReference type="ARBA" id="ARBA00007293"/>
    </source>
</evidence>
<keyword evidence="8" id="KW-0206">Cytoskeleton</keyword>
<dbReference type="GO" id="GO:0006914">
    <property type="term" value="P:autophagy"/>
    <property type="evidence" value="ECO:0007669"/>
    <property type="project" value="UniProtKB-KW"/>
</dbReference>
<evidence type="ECO:0000313" key="15">
    <source>
        <dbReference type="Proteomes" id="UP000824120"/>
    </source>
</evidence>
<evidence type="ECO:0000256" key="11">
    <source>
        <dbReference type="ARBA" id="ARBA00037813"/>
    </source>
</evidence>
<evidence type="ECO:0000256" key="9">
    <source>
        <dbReference type="ARBA" id="ARBA00023288"/>
    </source>
</evidence>
<dbReference type="PANTHER" id="PTHR10969">
    <property type="entry name" value="MICROTUBULE-ASSOCIATED PROTEINS 1A/1B LIGHT CHAIN 3-RELATED"/>
    <property type="match status" value="1"/>
</dbReference>
<comment type="subcellular location">
    <subcellularLocation>
        <location evidence="1">Cytoplasm</location>
        <location evidence="1">Cytoskeleton</location>
    </subcellularLocation>
    <subcellularLocation>
        <location evidence="2">Cytoplasmic vesicle</location>
        <location evidence="2">Autophagosome membrane</location>
        <topology evidence="2">Lipid-anchor</topology>
    </subcellularLocation>
    <subcellularLocation>
        <location evidence="11">Vacuole membrane</location>
    </subcellularLocation>
</comment>
<evidence type="ECO:0000256" key="6">
    <source>
        <dbReference type="ARBA" id="ARBA00023006"/>
    </source>
</evidence>
<dbReference type="SUPFAM" id="SSF54236">
    <property type="entry name" value="Ubiquitin-like"/>
    <property type="match status" value="1"/>
</dbReference>
<keyword evidence="5" id="KW-0833">Ubl conjugation pathway</keyword>
<comment type="caution">
    <text evidence="14">The sequence shown here is derived from an EMBL/GenBank/DDBJ whole genome shotgun (WGS) entry which is preliminary data.</text>
</comment>
<keyword evidence="4" id="KW-0926">Vacuole</keyword>
<evidence type="ECO:0000256" key="4">
    <source>
        <dbReference type="ARBA" id="ARBA00022554"/>
    </source>
</evidence>
<evidence type="ECO:0000256" key="10">
    <source>
        <dbReference type="ARBA" id="ARBA00023329"/>
    </source>
</evidence>
<keyword evidence="9 12" id="KW-0449">Lipoprotein</keyword>
<evidence type="ECO:0000256" key="13">
    <source>
        <dbReference type="RuleBase" id="RU004384"/>
    </source>
</evidence>
<dbReference type="GO" id="GO:0000421">
    <property type="term" value="C:autophagosome membrane"/>
    <property type="evidence" value="ECO:0007669"/>
    <property type="project" value="UniProtKB-SubCell"/>
</dbReference>
<dbReference type="OrthoDB" id="6738456at2759"/>
<accession>A0A9J5Y0R9</accession>
<evidence type="ECO:0000256" key="8">
    <source>
        <dbReference type="ARBA" id="ARBA00023212"/>
    </source>
</evidence>
<gene>
    <name evidence="14" type="ORF">H5410_043454</name>
</gene>
<evidence type="ECO:0000256" key="2">
    <source>
        <dbReference type="ARBA" id="ARBA00004512"/>
    </source>
</evidence>
<keyword evidence="15" id="KW-1185">Reference proteome</keyword>
<evidence type="ECO:0000256" key="12">
    <source>
        <dbReference type="PIRSR" id="PIRSR604241-50"/>
    </source>
</evidence>
<protein>
    <recommendedName>
        <fullName evidence="13">Autophagy-related protein</fullName>
    </recommendedName>
</protein>
<comment type="similarity">
    <text evidence="3 13">Belongs to the ATG8 family.</text>
</comment>
<dbReference type="Pfam" id="PF02991">
    <property type="entry name" value="ATG8"/>
    <property type="match status" value="1"/>
</dbReference>
<sequence length="130" mass="14951">MAKSSFKQEHDLEKRRAEAARIREKYADRIPYFCNMQVIVEKAEKSDIPNIDKKKYLVPADLTVGQFVYVIRKRIKLSAEKAIFIFIDNVLPPTGAIMSAIYDEKKDDDGFLYVTYSGENTFGGLSELYL</sequence>